<sequence length="192" mass="21850">MRRQFEEDPAMCLRDKDCARYIFCGDKGHLCRCQVWGECEVKRDYGSFCHASIQCDKGLVCIQRTCRCEWHERYDYAMAVCKPQYEMDDLPRFADLPDPDREAPEDIPATYSGPLLVAAISLSLVILCLALAAWCRLTAPRPQEHHCPAHHILSHCPAVNTYATFRNLESCSKQPSSLYSIELTSKSSAQIK</sequence>
<keyword evidence="1" id="KW-0812">Transmembrane</keyword>
<reference evidence="2 3" key="1">
    <citation type="journal article" date="2017" name="Gigascience">
        <title>Genome sequence of the small brown planthopper, Laodelphax striatellus.</title>
        <authorList>
            <person name="Zhu J."/>
            <person name="Jiang F."/>
            <person name="Wang X."/>
            <person name="Yang P."/>
            <person name="Bao Y."/>
            <person name="Zhao W."/>
            <person name="Wang W."/>
            <person name="Lu H."/>
            <person name="Wang Q."/>
            <person name="Cui N."/>
            <person name="Li J."/>
            <person name="Chen X."/>
            <person name="Luo L."/>
            <person name="Yu J."/>
            <person name="Kang L."/>
            <person name="Cui F."/>
        </authorList>
    </citation>
    <scope>NUCLEOTIDE SEQUENCE [LARGE SCALE GENOMIC DNA]</scope>
    <source>
        <strain evidence="2">Lst14</strain>
    </source>
</reference>
<feature type="transmembrane region" description="Helical" evidence="1">
    <location>
        <begin position="115"/>
        <end position="135"/>
    </location>
</feature>
<accession>A0A482XGI7</accession>
<dbReference type="AlphaFoldDB" id="A0A482XGI7"/>
<evidence type="ECO:0000256" key="1">
    <source>
        <dbReference type="SAM" id="Phobius"/>
    </source>
</evidence>
<name>A0A482XGI7_LAOST</name>
<dbReference type="InParanoid" id="A0A482XGI7"/>
<evidence type="ECO:0008006" key="4">
    <source>
        <dbReference type="Google" id="ProtNLM"/>
    </source>
</evidence>
<dbReference type="Proteomes" id="UP000291343">
    <property type="component" value="Unassembled WGS sequence"/>
</dbReference>
<proteinExistence type="predicted"/>
<evidence type="ECO:0000313" key="2">
    <source>
        <dbReference type="EMBL" id="RZF45135.1"/>
    </source>
</evidence>
<keyword evidence="3" id="KW-1185">Reference proteome</keyword>
<gene>
    <name evidence="2" type="ORF">LSTR_LSTR000545</name>
</gene>
<dbReference type="EMBL" id="QKKF02009820">
    <property type="protein sequence ID" value="RZF45135.1"/>
    <property type="molecule type" value="Genomic_DNA"/>
</dbReference>
<organism evidence="2 3">
    <name type="scientific">Laodelphax striatellus</name>
    <name type="common">Small brown planthopper</name>
    <name type="synonym">Delphax striatella</name>
    <dbReference type="NCBI Taxonomy" id="195883"/>
    <lineage>
        <taxon>Eukaryota</taxon>
        <taxon>Metazoa</taxon>
        <taxon>Ecdysozoa</taxon>
        <taxon>Arthropoda</taxon>
        <taxon>Hexapoda</taxon>
        <taxon>Insecta</taxon>
        <taxon>Pterygota</taxon>
        <taxon>Neoptera</taxon>
        <taxon>Paraneoptera</taxon>
        <taxon>Hemiptera</taxon>
        <taxon>Auchenorrhyncha</taxon>
        <taxon>Fulgoroidea</taxon>
        <taxon>Delphacidae</taxon>
        <taxon>Criomorphinae</taxon>
        <taxon>Laodelphax</taxon>
    </lineage>
</organism>
<evidence type="ECO:0000313" key="3">
    <source>
        <dbReference type="Proteomes" id="UP000291343"/>
    </source>
</evidence>
<dbReference type="OrthoDB" id="6623057at2759"/>
<keyword evidence="1" id="KW-1133">Transmembrane helix</keyword>
<comment type="caution">
    <text evidence="2">The sequence shown here is derived from an EMBL/GenBank/DDBJ whole genome shotgun (WGS) entry which is preliminary data.</text>
</comment>
<keyword evidence="1" id="KW-0472">Membrane</keyword>
<protein>
    <recommendedName>
        <fullName evidence="4">EB domain-containing protein</fullName>
    </recommendedName>
</protein>